<dbReference type="RefSeq" id="WP_176068428.1">
    <property type="nucleotide sequence ID" value="NZ_BJTG01000011.1"/>
</dbReference>
<proteinExistence type="predicted"/>
<evidence type="ECO:0000313" key="3">
    <source>
        <dbReference type="Proteomes" id="UP000503640"/>
    </source>
</evidence>
<comment type="caution">
    <text evidence="2">The sequence shown here is derived from an EMBL/GenBank/DDBJ whole genome shotgun (WGS) entry which is preliminary data.</text>
</comment>
<dbReference type="Proteomes" id="UP000503640">
    <property type="component" value="Unassembled WGS sequence"/>
</dbReference>
<gene>
    <name evidence="2" type="ORF">AMYX_39150</name>
</gene>
<dbReference type="AlphaFoldDB" id="A0A7I9VRV4"/>
<evidence type="ECO:0000256" key="1">
    <source>
        <dbReference type="SAM" id="MobiDB-lite"/>
    </source>
</evidence>
<name>A0A7I9VRV4_9BACT</name>
<evidence type="ECO:0000313" key="2">
    <source>
        <dbReference type="EMBL" id="GEJ59174.1"/>
    </source>
</evidence>
<accession>A0A7I9VRV4</accession>
<feature type="region of interest" description="Disordered" evidence="1">
    <location>
        <begin position="1"/>
        <end position="21"/>
    </location>
</feature>
<keyword evidence="3" id="KW-1185">Reference proteome</keyword>
<sequence>MARGPDLAKPRLAPAGHGPLGEDARRAVSALLRERARRLPRVLPPRVAAGARLLPVLLHASFERAGVRGDAPGLAGLRYRRGWASLARAFGLPPPHRAQRGRCAAEALLALPGPAGLDALVLVRRDLPIEDLGRLQERLEAAEQLLAAGGAAVRAVIYDPARLEHDLEVAQRAMAFGALLGGRLSPEAWASLETTRRPLPALTASALAVQANLPAATLALSLMARARGPGPLDAAVALLAHGVPLRRLAGTEAFCLGWAGLFPGLGAPLEEAVRLARGGAELGRLLEHGRALALACARAIRASRLGHIDRSSQRLWLEALGPGLPRLLLPALGASLAELAAAGQLRLEPMRAARGYEVRLRGGEVLGRGASPVQARLRAVAIVAAADAARPPAARAAAPLHAALDEDWRELALRVVRPRDEPALLLLPIAGGAARPGPPLDLLNRGPGRALELDGALAVRAVPGRRPSGRLLAAGEAVRAVLARAQAGASLEIVASRSAARPVAARLAQVAALLRDPSFPGPAAIEAGGEVLLTLGRGVRVYPLARFAARPRVFTPDPHAPDISISTGERRAFRARDPGVLQCRVSLAQDGGAALLYADASGGHLREEVALADLEERLREARALVRGGTPPASLAVRLSEDLEAAVRRAGPPGRKAPIAVRGALPWVEVEIEGERFGGRSRLGWGAAAEALLSRWSAGAEGLVAVSAVAVEARGAPASPLLALYAAGLARRRLRTHLRRALAAYRTAATRRREG</sequence>
<protein>
    <submittedName>
        <fullName evidence="2">Uncharacterized protein</fullName>
    </submittedName>
</protein>
<reference evidence="3" key="1">
    <citation type="journal article" date="2020" name="Appl. Environ. Microbiol.">
        <title>Diazotrophic Anaeromyxobacter Isolates from Soils.</title>
        <authorList>
            <person name="Masuda Y."/>
            <person name="Yamanaka H."/>
            <person name="Xu Z.X."/>
            <person name="Shiratori Y."/>
            <person name="Aono T."/>
            <person name="Amachi S."/>
            <person name="Senoo K."/>
            <person name="Itoh H."/>
        </authorList>
    </citation>
    <scope>NUCLEOTIDE SEQUENCE [LARGE SCALE GENOMIC DNA]</scope>
    <source>
        <strain evidence="3">R267</strain>
    </source>
</reference>
<dbReference type="EMBL" id="BJTG01000011">
    <property type="protein sequence ID" value="GEJ59174.1"/>
    <property type="molecule type" value="Genomic_DNA"/>
</dbReference>
<organism evidence="2 3">
    <name type="scientific">Anaeromyxobacter diazotrophicus</name>
    <dbReference type="NCBI Taxonomy" id="2590199"/>
    <lineage>
        <taxon>Bacteria</taxon>
        <taxon>Pseudomonadati</taxon>
        <taxon>Myxococcota</taxon>
        <taxon>Myxococcia</taxon>
        <taxon>Myxococcales</taxon>
        <taxon>Cystobacterineae</taxon>
        <taxon>Anaeromyxobacteraceae</taxon>
        <taxon>Anaeromyxobacter</taxon>
    </lineage>
</organism>